<dbReference type="Pfam" id="PF20826">
    <property type="entry name" value="PHD_5"/>
    <property type="match status" value="1"/>
</dbReference>
<feature type="region of interest" description="Disordered" evidence="5">
    <location>
        <begin position="22"/>
        <end position="41"/>
    </location>
</feature>
<dbReference type="InterPro" id="IPR001965">
    <property type="entry name" value="Znf_PHD"/>
</dbReference>
<evidence type="ECO:0000256" key="3">
    <source>
        <dbReference type="ARBA" id="ARBA00022833"/>
    </source>
</evidence>
<accession>A0A8K0JPR9</accession>
<sequence>MQTTAGHPDNEAAMLLLGLYDQGPQESSMHPTTSDITLSERPPLDYAVVDKIAWPSSPPQRSDDLNASHLDIAQQMPKDVTSTPTLKRKRTSSPYDIATTEGSTPGPSSRTRPDLPHFMGFDNQLYRCICQTTIEPDAGTSIQCESCLAWQHAGCFGLREQDLEGHSYFCQFCSGKDESHQPDLRYVEYIQHLASSKDTISAEPTVLLEEPLRDGKRSRLLSSTTRGGKGRVRLGGTIPKSVDAEGVDRKPMPHSIEGAPAVAPRNQRKKSIINPRNTKGKITPSSNLVTEDIPRDVVGNDIGSPHILGDSDCPLRLLDYIPIPTNLVTSREVEEMLHQFWMSRWPTDAMVTPRLVSRTVGHDRPEPGFGNPVDTVASPDNETKGKFQNANVLVKVVAKTELADPVAITPVGLAIPAGWKQQSYEADSFGVYARRDLETGSFIGEFRGEVYPGSEYERDTANQYAILGIPKAFVRRVGPPFGLVIDARRYGTDMRFIRSSCHPNARLSAIPTKAQSLDGSMDVSTSTSFGVYLTKNTRIGDEITLPWEWDDNHLIHELREPSHPLPYYAQRLAAIGRQLAKSFTACACSDIQSCAMAKIISYSVPLDRGTFDIGDDRPTCLGPLIGSHRHWHVGHHRSPNVSARTESSLEGLQHDRDVSPVADPVASALYTTYELQIWLNREDTSWEADNDGSSSTSSPEQTPPACSLGSLRFGSPISSVSSVSSGSTSSQNANVAVPNEGVGTAVGHLNNPPSLDAGTWHRLDQGVYKDEEDGMSTVSDASTLTEPLAEEPDYDDQLDPLYTIYRNTDAPATADRRSSEGSSAEQQPDVGDDSSAEAGAWLSDDFDQADWPDGRSTQPDLDRPGRFKKPYSRSLGPIESYRVPGGDQTVSRHEESIESQDAATTKHATSAKKRIDLTHFMQSAHSAIIEGPLLPISVAASNVCETVADFANGPRQPLPPLEPSISHSSVPGVITNDAAPWWKS</sequence>
<feature type="compositionally biased region" description="Polar residues" evidence="5">
    <location>
        <begin position="24"/>
        <end position="37"/>
    </location>
</feature>
<feature type="region of interest" description="Disordered" evidence="5">
    <location>
        <begin position="741"/>
        <end position="760"/>
    </location>
</feature>
<keyword evidence="2" id="KW-0863">Zinc-finger</keyword>
<dbReference type="PROSITE" id="PS01359">
    <property type="entry name" value="ZF_PHD_1"/>
    <property type="match status" value="1"/>
</dbReference>
<feature type="region of interest" description="Disordered" evidence="5">
    <location>
        <begin position="635"/>
        <end position="657"/>
    </location>
</feature>
<feature type="region of interest" description="Disordered" evidence="5">
    <location>
        <begin position="75"/>
        <end position="113"/>
    </location>
</feature>
<dbReference type="PROSITE" id="PS50280">
    <property type="entry name" value="SET"/>
    <property type="match status" value="1"/>
</dbReference>
<evidence type="ECO:0000313" key="8">
    <source>
        <dbReference type="Proteomes" id="UP000812966"/>
    </source>
</evidence>
<feature type="region of interest" description="Disordered" evidence="5">
    <location>
        <begin position="811"/>
        <end position="908"/>
    </location>
</feature>
<feature type="compositionally biased region" description="Polar residues" evidence="5">
    <location>
        <begin position="639"/>
        <end position="650"/>
    </location>
</feature>
<dbReference type="EMBL" id="JABELV010000018">
    <property type="protein sequence ID" value="KAG7566904.1"/>
    <property type="molecule type" value="Genomic_DNA"/>
</dbReference>
<dbReference type="Proteomes" id="UP000812966">
    <property type="component" value="Unassembled WGS sequence"/>
</dbReference>
<dbReference type="GO" id="GO:0008270">
    <property type="term" value="F:zinc ion binding"/>
    <property type="evidence" value="ECO:0007669"/>
    <property type="project" value="UniProtKB-KW"/>
</dbReference>
<feature type="compositionally biased region" description="Basic and acidic residues" evidence="5">
    <location>
        <begin position="242"/>
        <end position="251"/>
    </location>
</feature>
<dbReference type="PANTHER" id="PTHR46462">
    <property type="entry name" value="UPSET, ISOFORM A"/>
    <property type="match status" value="1"/>
</dbReference>
<evidence type="ECO:0000256" key="2">
    <source>
        <dbReference type="ARBA" id="ARBA00022771"/>
    </source>
</evidence>
<organism evidence="7 8">
    <name type="scientific">Filobasidium floriforme</name>
    <dbReference type="NCBI Taxonomy" id="5210"/>
    <lineage>
        <taxon>Eukaryota</taxon>
        <taxon>Fungi</taxon>
        <taxon>Dikarya</taxon>
        <taxon>Basidiomycota</taxon>
        <taxon>Agaricomycotina</taxon>
        <taxon>Tremellomycetes</taxon>
        <taxon>Filobasidiales</taxon>
        <taxon>Filobasidiaceae</taxon>
        <taxon>Filobasidium</taxon>
    </lineage>
</organism>
<keyword evidence="8" id="KW-1185">Reference proteome</keyword>
<feature type="compositionally biased region" description="Polar residues" evidence="5">
    <location>
        <begin position="100"/>
        <end position="110"/>
    </location>
</feature>
<keyword evidence="1" id="KW-0479">Metal-binding</keyword>
<dbReference type="PANTHER" id="PTHR46462:SF3">
    <property type="entry name" value="UPSET, ISOFORM A"/>
    <property type="match status" value="1"/>
</dbReference>
<dbReference type="SUPFAM" id="SSF57903">
    <property type="entry name" value="FYVE/PHD zinc finger"/>
    <property type="match status" value="1"/>
</dbReference>
<dbReference type="GO" id="GO:0034967">
    <property type="term" value="C:Set3 complex"/>
    <property type="evidence" value="ECO:0007669"/>
    <property type="project" value="TreeGrafter"/>
</dbReference>
<gene>
    <name evidence="7" type="ORF">FFLO_01283</name>
</gene>
<dbReference type="SUPFAM" id="SSF82199">
    <property type="entry name" value="SET domain"/>
    <property type="match status" value="1"/>
</dbReference>
<dbReference type="InterPro" id="IPR013083">
    <property type="entry name" value="Znf_RING/FYVE/PHD"/>
</dbReference>
<dbReference type="InterPro" id="IPR046341">
    <property type="entry name" value="SET_dom_sf"/>
</dbReference>
<dbReference type="Gene3D" id="3.30.40.10">
    <property type="entry name" value="Zinc/RING finger domain, C3HC4 (zinc finger)"/>
    <property type="match status" value="1"/>
</dbReference>
<dbReference type="SMART" id="SM00317">
    <property type="entry name" value="SET"/>
    <property type="match status" value="1"/>
</dbReference>
<dbReference type="Pfam" id="PF00856">
    <property type="entry name" value="SET"/>
    <property type="match status" value="1"/>
</dbReference>
<dbReference type="AlphaFoldDB" id="A0A8K0JPR9"/>
<feature type="region of interest" description="Disordered" evidence="5">
    <location>
        <begin position="362"/>
        <end position="382"/>
    </location>
</feature>
<evidence type="ECO:0000256" key="4">
    <source>
        <dbReference type="ARBA" id="ARBA00022853"/>
    </source>
</evidence>
<dbReference type="GO" id="GO:0070210">
    <property type="term" value="C:Rpd3L-Expanded complex"/>
    <property type="evidence" value="ECO:0007669"/>
    <property type="project" value="TreeGrafter"/>
</dbReference>
<dbReference type="Gene3D" id="2.170.270.10">
    <property type="entry name" value="SET domain"/>
    <property type="match status" value="1"/>
</dbReference>
<dbReference type="InterPro" id="IPR019786">
    <property type="entry name" value="Zinc_finger_PHD-type_CS"/>
</dbReference>
<evidence type="ECO:0000256" key="5">
    <source>
        <dbReference type="SAM" id="MobiDB-lite"/>
    </source>
</evidence>
<evidence type="ECO:0000259" key="6">
    <source>
        <dbReference type="PROSITE" id="PS50280"/>
    </source>
</evidence>
<proteinExistence type="predicted"/>
<feature type="domain" description="SET" evidence="6">
    <location>
        <begin position="404"/>
        <end position="548"/>
    </location>
</feature>
<name>A0A8K0JPR9_9TREE</name>
<dbReference type="SMART" id="SM00249">
    <property type="entry name" value="PHD"/>
    <property type="match status" value="1"/>
</dbReference>
<evidence type="ECO:0000313" key="7">
    <source>
        <dbReference type="EMBL" id="KAG7566904.1"/>
    </source>
</evidence>
<dbReference type="GO" id="GO:0006355">
    <property type="term" value="P:regulation of DNA-templated transcription"/>
    <property type="evidence" value="ECO:0007669"/>
    <property type="project" value="TreeGrafter"/>
</dbReference>
<dbReference type="InterPro" id="IPR011011">
    <property type="entry name" value="Znf_FYVE_PHD"/>
</dbReference>
<reference evidence="7" key="1">
    <citation type="submission" date="2020-04" db="EMBL/GenBank/DDBJ databases">
        <title>Analysis of mating type loci in Filobasidium floriforme.</title>
        <authorList>
            <person name="Nowrousian M."/>
        </authorList>
    </citation>
    <scope>NUCLEOTIDE SEQUENCE</scope>
    <source>
        <strain evidence="7">CBS 6242</strain>
    </source>
</reference>
<protein>
    <recommendedName>
        <fullName evidence="6">SET domain-containing protein</fullName>
    </recommendedName>
</protein>
<feature type="region of interest" description="Disordered" evidence="5">
    <location>
        <begin position="686"/>
        <end position="711"/>
    </location>
</feature>
<feature type="region of interest" description="Disordered" evidence="5">
    <location>
        <begin position="220"/>
        <end position="267"/>
    </location>
</feature>
<keyword evidence="3" id="KW-0862">Zinc</keyword>
<evidence type="ECO:0000256" key="1">
    <source>
        <dbReference type="ARBA" id="ARBA00022723"/>
    </source>
</evidence>
<dbReference type="InterPro" id="IPR001214">
    <property type="entry name" value="SET_dom"/>
</dbReference>
<comment type="caution">
    <text evidence="7">The sequence shown here is derived from an EMBL/GenBank/DDBJ whole genome shotgun (WGS) entry which is preliminary data.</text>
</comment>
<keyword evidence="4" id="KW-0156">Chromatin regulator</keyword>
<dbReference type="GO" id="GO:0006325">
    <property type="term" value="P:chromatin organization"/>
    <property type="evidence" value="ECO:0007669"/>
    <property type="project" value="UniProtKB-KW"/>
</dbReference>